<organism evidence="3">
    <name type="scientific">Naegleria gruberi</name>
    <name type="common">Amoeba</name>
    <dbReference type="NCBI Taxonomy" id="5762"/>
    <lineage>
        <taxon>Eukaryota</taxon>
        <taxon>Discoba</taxon>
        <taxon>Heterolobosea</taxon>
        <taxon>Tetramitia</taxon>
        <taxon>Eutetramitia</taxon>
        <taxon>Vahlkampfiidae</taxon>
        <taxon>Naegleria</taxon>
    </lineage>
</organism>
<sequence length="155" mass="18301">MINTQTNDILAPPTQLIFIQYLSFLMDSSFHITIPIIRKRISFGFDPIFGFVPFVGDFISFGVSCLILIMIWRHGMSFSILCRMGVNIVLDFLIGCIPIIGTIFDFFFKANKRNWKMLCKYYNFDPEMYKFKKDFVDLYREYRKKQLNINPQSTV</sequence>
<dbReference type="Proteomes" id="UP000006671">
    <property type="component" value="Unassembled WGS sequence"/>
</dbReference>
<dbReference type="EMBL" id="GG738917">
    <property type="protein sequence ID" value="EFC37526.1"/>
    <property type="molecule type" value="Genomic_DNA"/>
</dbReference>
<evidence type="ECO:0000313" key="3">
    <source>
        <dbReference type="Proteomes" id="UP000006671"/>
    </source>
</evidence>
<gene>
    <name evidence="2" type="ORF">NAEGRDRAFT_74763</name>
</gene>
<accession>D2W080</accession>
<proteinExistence type="predicted"/>
<dbReference type="InParanoid" id="D2W080"/>
<dbReference type="InterPro" id="IPR025187">
    <property type="entry name" value="DUF4112"/>
</dbReference>
<dbReference type="PANTHER" id="PTHR35519:SF2">
    <property type="entry name" value="PH DOMAIN PROTEIN"/>
    <property type="match status" value="1"/>
</dbReference>
<dbReference type="OrthoDB" id="2103474at2759"/>
<reference evidence="2 3" key="1">
    <citation type="journal article" date="2010" name="Cell">
        <title>The genome of Naegleria gruberi illuminates early eukaryotic versatility.</title>
        <authorList>
            <person name="Fritz-Laylin L.K."/>
            <person name="Prochnik S.E."/>
            <person name="Ginger M.L."/>
            <person name="Dacks J.B."/>
            <person name="Carpenter M.L."/>
            <person name="Field M.C."/>
            <person name="Kuo A."/>
            <person name="Paredez A."/>
            <person name="Chapman J."/>
            <person name="Pham J."/>
            <person name="Shu S."/>
            <person name="Neupane R."/>
            <person name="Cipriano M."/>
            <person name="Mancuso J."/>
            <person name="Tu H."/>
            <person name="Salamov A."/>
            <person name="Lindquist E."/>
            <person name="Shapiro H."/>
            <person name="Lucas S."/>
            <person name="Grigoriev I.V."/>
            <person name="Cande W.Z."/>
            <person name="Fulton C."/>
            <person name="Rokhsar D.S."/>
            <person name="Dawson S.C."/>
        </authorList>
    </citation>
    <scope>NUCLEOTIDE SEQUENCE [LARGE SCALE GENOMIC DNA]</scope>
    <source>
        <strain evidence="2 3">NEG-M</strain>
    </source>
</reference>
<keyword evidence="3" id="KW-1185">Reference proteome</keyword>
<feature type="transmembrane region" description="Helical" evidence="1">
    <location>
        <begin position="84"/>
        <end position="108"/>
    </location>
</feature>
<dbReference type="PANTHER" id="PTHR35519">
    <property type="entry name" value="MEMBRANE PROTEINS"/>
    <property type="match status" value="1"/>
</dbReference>
<keyword evidence="1" id="KW-1133">Transmembrane helix</keyword>
<dbReference type="GeneID" id="8857418"/>
<dbReference type="VEuPathDB" id="AmoebaDB:NAEGRDRAFT_74763"/>
<feature type="transmembrane region" description="Helical" evidence="1">
    <location>
        <begin position="49"/>
        <end position="72"/>
    </location>
</feature>
<keyword evidence="1" id="KW-0812">Transmembrane</keyword>
<protein>
    <submittedName>
        <fullName evidence="2">Predicted protein</fullName>
    </submittedName>
</protein>
<evidence type="ECO:0000256" key="1">
    <source>
        <dbReference type="SAM" id="Phobius"/>
    </source>
</evidence>
<keyword evidence="1" id="KW-0472">Membrane</keyword>
<dbReference type="AlphaFoldDB" id="D2W080"/>
<feature type="transmembrane region" description="Helical" evidence="1">
    <location>
        <begin position="17"/>
        <end position="37"/>
    </location>
</feature>
<dbReference type="KEGG" id="ngr:NAEGRDRAFT_74763"/>
<dbReference type="RefSeq" id="XP_002670270.1">
    <property type="nucleotide sequence ID" value="XM_002670224.1"/>
</dbReference>
<evidence type="ECO:0000313" key="2">
    <source>
        <dbReference type="EMBL" id="EFC37526.1"/>
    </source>
</evidence>
<dbReference type="STRING" id="5762.D2W080"/>
<dbReference type="Pfam" id="PF13430">
    <property type="entry name" value="DUF4112"/>
    <property type="match status" value="1"/>
</dbReference>
<name>D2W080_NAEGR</name>